<feature type="compositionally biased region" description="Basic residues" evidence="1">
    <location>
        <begin position="97"/>
        <end position="110"/>
    </location>
</feature>
<dbReference type="EMBL" id="LNIX01000046">
    <property type="protein sequence ID" value="OXA38349.1"/>
    <property type="molecule type" value="Genomic_DNA"/>
</dbReference>
<protein>
    <recommendedName>
        <fullName evidence="4">BZIP domain-containing protein</fullName>
    </recommendedName>
</protein>
<evidence type="ECO:0000313" key="3">
    <source>
        <dbReference type="Proteomes" id="UP000198287"/>
    </source>
</evidence>
<evidence type="ECO:0000256" key="1">
    <source>
        <dbReference type="SAM" id="MobiDB-lite"/>
    </source>
</evidence>
<name>A0A226CZE2_FOLCA</name>
<organism evidence="2 3">
    <name type="scientific">Folsomia candida</name>
    <name type="common">Springtail</name>
    <dbReference type="NCBI Taxonomy" id="158441"/>
    <lineage>
        <taxon>Eukaryota</taxon>
        <taxon>Metazoa</taxon>
        <taxon>Ecdysozoa</taxon>
        <taxon>Arthropoda</taxon>
        <taxon>Hexapoda</taxon>
        <taxon>Collembola</taxon>
        <taxon>Entomobryomorpha</taxon>
        <taxon>Isotomoidea</taxon>
        <taxon>Isotomidae</taxon>
        <taxon>Proisotominae</taxon>
        <taxon>Folsomia</taxon>
    </lineage>
</organism>
<dbReference type="AlphaFoldDB" id="A0A226CZE2"/>
<proteinExistence type="predicted"/>
<evidence type="ECO:0000313" key="2">
    <source>
        <dbReference type="EMBL" id="OXA38349.1"/>
    </source>
</evidence>
<evidence type="ECO:0008006" key="4">
    <source>
        <dbReference type="Google" id="ProtNLM"/>
    </source>
</evidence>
<keyword evidence="3" id="KW-1185">Reference proteome</keyword>
<comment type="caution">
    <text evidence="2">The sequence shown here is derived from an EMBL/GenBank/DDBJ whole genome shotgun (WGS) entry which is preliminary data.</text>
</comment>
<feature type="region of interest" description="Disordered" evidence="1">
    <location>
        <begin position="85"/>
        <end position="120"/>
    </location>
</feature>
<feature type="compositionally biased region" description="Polar residues" evidence="1">
    <location>
        <begin position="85"/>
        <end position="94"/>
    </location>
</feature>
<gene>
    <name evidence="2" type="ORF">Fcan01_26869</name>
</gene>
<sequence length="215" mass="24305">MDPFGNVNPPEVENDDRIYLVLPGSVTLRPVELQNIGGSCSLPSASHISTDFLPMGEGTTFSGTYHQEIPPQDDFKIPHVSQLQIDKQLSTTSQPPRSKKKRGRRPKVRKSVPQTPPRVKKYDLEPTTERIRNAVTARRNRILAKERVDKMKNDLALKDGIISGQGKTIARLNLQISEYERRFEIIRSVTKHPINAPMDDTNLNVDFITINLENV</sequence>
<accession>A0A226CZE2</accession>
<reference evidence="2 3" key="1">
    <citation type="submission" date="2015-12" db="EMBL/GenBank/DDBJ databases">
        <title>The genome of Folsomia candida.</title>
        <authorList>
            <person name="Faddeeva A."/>
            <person name="Derks M.F."/>
            <person name="Anvar Y."/>
            <person name="Smit S."/>
            <person name="Van Straalen N."/>
            <person name="Roelofs D."/>
        </authorList>
    </citation>
    <scope>NUCLEOTIDE SEQUENCE [LARGE SCALE GENOMIC DNA]</scope>
    <source>
        <strain evidence="2 3">VU population</strain>
        <tissue evidence="2">Whole body</tissue>
    </source>
</reference>
<dbReference type="Proteomes" id="UP000198287">
    <property type="component" value="Unassembled WGS sequence"/>
</dbReference>